<evidence type="ECO:0000313" key="1">
    <source>
        <dbReference type="EMBL" id="TNN38116.1"/>
    </source>
</evidence>
<proteinExistence type="predicted"/>
<comment type="caution">
    <text evidence="1">The sequence shown here is derived from an EMBL/GenBank/DDBJ whole genome shotgun (WGS) entry which is preliminary data.</text>
</comment>
<protein>
    <submittedName>
        <fullName evidence="1">Uncharacterized protein</fullName>
    </submittedName>
</protein>
<reference evidence="1 2" key="1">
    <citation type="submission" date="2019-03" db="EMBL/GenBank/DDBJ databases">
        <title>First draft genome of Liparis tanakae, snailfish: a comprehensive survey of snailfish specific genes.</title>
        <authorList>
            <person name="Kim W."/>
            <person name="Song I."/>
            <person name="Jeong J.-H."/>
            <person name="Kim D."/>
            <person name="Kim S."/>
            <person name="Ryu S."/>
            <person name="Song J.Y."/>
            <person name="Lee S.K."/>
        </authorList>
    </citation>
    <scope>NUCLEOTIDE SEQUENCE [LARGE SCALE GENOMIC DNA]</scope>
    <source>
        <tissue evidence="1">Muscle</tissue>
    </source>
</reference>
<name>A0A4Z2FA45_9TELE</name>
<keyword evidence="2" id="KW-1185">Reference proteome</keyword>
<dbReference type="EMBL" id="SRLO01001403">
    <property type="protein sequence ID" value="TNN38116.1"/>
    <property type="molecule type" value="Genomic_DNA"/>
</dbReference>
<sequence>MDLLDHPEPMSRDFSSSGDVALCIFHLQEVQRRSVEPPPPPPHSSLLPVLSCTVFLFCI</sequence>
<evidence type="ECO:0000313" key="2">
    <source>
        <dbReference type="Proteomes" id="UP000314294"/>
    </source>
</evidence>
<accession>A0A4Z2FA45</accession>
<dbReference type="AlphaFoldDB" id="A0A4Z2FA45"/>
<dbReference type="Proteomes" id="UP000314294">
    <property type="component" value="Unassembled WGS sequence"/>
</dbReference>
<gene>
    <name evidence="1" type="ORF">EYF80_051718</name>
</gene>
<organism evidence="1 2">
    <name type="scientific">Liparis tanakae</name>
    <name type="common">Tanaka's snailfish</name>
    <dbReference type="NCBI Taxonomy" id="230148"/>
    <lineage>
        <taxon>Eukaryota</taxon>
        <taxon>Metazoa</taxon>
        <taxon>Chordata</taxon>
        <taxon>Craniata</taxon>
        <taxon>Vertebrata</taxon>
        <taxon>Euteleostomi</taxon>
        <taxon>Actinopterygii</taxon>
        <taxon>Neopterygii</taxon>
        <taxon>Teleostei</taxon>
        <taxon>Neoteleostei</taxon>
        <taxon>Acanthomorphata</taxon>
        <taxon>Eupercaria</taxon>
        <taxon>Perciformes</taxon>
        <taxon>Cottioidei</taxon>
        <taxon>Cottales</taxon>
        <taxon>Liparidae</taxon>
        <taxon>Liparis</taxon>
    </lineage>
</organism>